<accession>A0A378ME07</accession>
<proteinExistence type="predicted"/>
<protein>
    <submittedName>
        <fullName evidence="1">Uncharacterized protein</fullName>
    </submittedName>
</protein>
<dbReference type="Proteomes" id="UP000254879">
    <property type="component" value="Unassembled WGS sequence"/>
</dbReference>
<gene>
    <name evidence="1" type="ORF">NCTC10815_01939</name>
</gene>
<evidence type="ECO:0000313" key="2">
    <source>
        <dbReference type="Proteomes" id="UP000254879"/>
    </source>
</evidence>
<organism evidence="1 2">
    <name type="scientific">Listeria grayi</name>
    <name type="common">Listeria murrayi</name>
    <dbReference type="NCBI Taxonomy" id="1641"/>
    <lineage>
        <taxon>Bacteria</taxon>
        <taxon>Bacillati</taxon>
        <taxon>Bacillota</taxon>
        <taxon>Bacilli</taxon>
        <taxon>Bacillales</taxon>
        <taxon>Listeriaceae</taxon>
        <taxon>Listeria</taxon>
    </lineage>
</organism>
<name>A0A378ME07_LISGR</name>
<evidence type="ECO:0000313" key="1">
    <source>
        <dbReference type="EMBL" id="STY44590.1"/>
    </source>
</evidence>
<dbReference type="EMBL" id="UGPG01000001">
    <property type="protein sequence ID" value="STY44590.1"/>
    <property type="molecule type" value="Genomic_DNA"/>
</dbReference>
<dbReference type="AlphaFoldDB" id="A0A378ME07"/>
<sequence>MAKLTEEKIFSMTEKSCMKKVWRKQRFMMLRETWA</sequence>
<reference evidence="1 2" key="1">
    <citation type="submission" date="2018-06" db="EMBL/GenBank/DDBJ databases">
        <authorList>
            <consortium name="Pathogen Informatics"/>
            <person name="Doyle S."/>
        </authorList>
    </citation>
    <scope>NUCLEOTIDE SEQUENCE [LARGE SCALE GENOMIC DNA]</scope>
    <source>
        <strain evidence="2">NCTC 10815</strain>
    </source>
</reference>